<evidence type="ECO:0000313" key="9">
    <source>
        <dbReference type="Proteomes" id="UP001195483"/>
    </source>
</evidence>
<dbReference type="InterPro" id="IPR001496">
    <property type="entry name" value="SOCS_box"/>
</dbReference>
<evidence type="ECO:0000259" key="7">
    <source>
        <dbReference type="PROSITE" id="PS50225"/>
    </source>
</evidence>
<dbReference type="Gene3D" id="1.10.750.20">
    <property type="entry name" value="SOCS box"/>
    <property type="match status" value="1"/>
</dbReference>
<dbReference type="Proteomes" id="UP001195483">
    <property type="component" value="Unassembled WGS sequence"/>
</dbReference>
<sequence>MAGKENKADLYTLSISTDYVPNSMKLVKSLQDICRSAILSRLTLQRIQQVADLPLPTIIKQFLCHFRIPDDFNLDGMFIDYNFNFPNHVHHKTHQIHPGKCLLGNQEVLIKSEHLNEPCALCNTIGNHTMVFEEEREKWRILRHRNLMNCYVGMVDYSSEIECFVLDFPKINLQDLSFRMYLSKIRSPEFLVWQLLFKLTDVLLYLQENGLTPWELCQPQHVVVSSDGEIKLENMLLYLPLKSGRHFSTEMISRNVCLFHSPEQTQGLSHGPETLVWGLGCILYEIIAPLPSTVAQSKFCYSFPPLVLHGQIRSEYSDDLQKVVRECLRVNLDNRPTLLELKSMSENKVQILGKSYTGPDSLLNLLPKCESFEFMETS</sequence>
<keyword evidence="9" id="KW-1185">Reference proteome</keyword>
<dbReference type="SUPFAM" id="SSF56112">
    <property type="entry name" value="Protein kinase-like (PK-like)"/>
    <property type="match status" value="1"/>
</dbReference>
<dbReference type="GO" id="GO:0005524">
    <property type="term" value="F:ATP binding"/>
    <property type="evidence" value="ECO:0007669"/>
    <property type="project" value="UniProtKB-KW"/>
</dbReference>
<dbReference type="PROSITE" id="PS50011">
    <property type="entry name" value="PROTEIN_KINASE_DOM"/>
    <property type="match status" value="1"/>
</dbReference>
<protein>
    <recommendedName>
        <fullName evidence="1">non-specific serine/threonine protein kinase</fullName>
        <ecNumber evidence="1">2.7.11.1</ecNumber>
    </recommendedName>
</protein>
<dbReference type="InterPro" id="IPR011009">
    <property type="entry name" value="Kinase-like_dom_sf"/>
</dbReference>
<evidence type="ECO:0000256" key="3">
    <source>
        <dbReference type="ARBA" id="ARBA00022741"/>
    </source>
</evidence>
<reference evidence="8" key="2">
    <citation type="journal article" date="2021" name="Genome Biol. Evol.">
        <title>Developing a high-quality reference genome for a parasitic bivalve with doubly uniparental inheritance (Bivalvia: Unionida).</title>
        <authorList>
            <person name="Smith C.H."/>
        </authorList>
    </citation>
    <scope>NUCLEOTIDE SEQUENCE</scope>
    <source>
        <strain evidence="8">CHS0354</strain>
        <tissue evidence="8">Mantle</tissue>
    </source>
</reference>
<evidence type="ECO:0000256" key="1">
    <source>
        <dbReference type="ARBA" id="ARBA00012513"/>
    </source>
</evidence>
<evidence type="ECO:0000259" key="6">
    <source>
        <dbReference type="PROSITE" id="PS50011"/>
    </source>
</evidence>
<dbReference type="GO" id="GO:0004674">
    <property type="term" value="F:protein serine/threonine kinase activity"/>
    <property type="evidence" value="ECO:0007669"/>
    <property type="project" value="UniProtKB-EC"/>
</dbReference>
<keyword evidence="3" id="KW-0547">Nucleotide-binding</keyword>
<evidence type="ECO:0000313" key="8">
    <source>
        <dbReference type="EMBL" id="KAK3591602.1"/>
    </source>
</evidence>
<organism evidence="8 9">
    <name type="scientific">Potamilus streckersoni</name>
    <dbReference type="NCBI Taxonomy" id="2493646"/>
    <lineage>
        <taxon>Eukaryota</taxon>
        <taxon>Metazoa</taxon>
        <taxon>Spiralia</taxon>
        <taxon>Lophotrochozoa</taxon>
        <taxon>Mollusca</taxon>
        <taxon>Bivalvia</taxon>
        <taxon>Autobranchia</taxon>
        <taxon>Heteroconchia</taxon>
        <taxon>Palaeoheterodonta</taxon>
        <taxon>Unionida</taxon>
        <taxon>Unionoidea</taxon>
        <taxon>Unionidae</taxon>
        <taxon>Ambleminae</taxon>
        <taxon>Lampsilini</taxon>
        <taxon>Potamilus</taxon>
    </lineage>
</organism>
<dbReference type="PROSITE" id="PS50225">
    <property type="entry name" value="SOCS"/>
    <property type="match status" value="1"/>
</dbReference>
<feature type="domain" description="Protein kinase" evidence="6">
    <location>
        <begin position="72"/>
        <end position="352"/>
    </location>
</feature>
<dbReference type="CDD" id="cd03587">
    <property type="entry name" value="SOCS"/>
    <property type="match status" value="1"/>
</dbReference>
<name>A0AAE0VWC5_9BIVA</name>
<dbReference type="AlphaFoldDB" id="A0AAE0VWC5"/>
<dbReference type="SUPFAM" id="SSF158235">
    <property type="entry name" value="SOCS box-like"/>
    <property type="match status" value="1"/>
</dbReference>
<dbReference type="InterPro" id="IPR050660">
    <property type="entry name" value="NEK_Ser/Thr_kinase"/>
</dbReference>
<dbReference type="InterPro" id="IPR036036">
    <property type="entry name" value="SOCS_box-like_dom_sf"/>
</dbReference>
<keyword evidence="4" id="KW-0418">Kinase</keyword>
<dbReference type="InterPro" id="IPR000719">
    <property type="entry name" value="Prot_kinase_dom"/>
</dbReference>
<evidence type="ECO:0000256" key="2">
    <source>
        <dbReference type="ARBA" id="ARBA00022679"/>
    </source>
</evidence>
<dbReference type="SMART" id="SM00253">
    <property type="entry name" value="SOCS"/>
    <property type="match status" value="1"/>
</dbReference>
<dbReference type="PANTHER" id="PTHR43671">
    <property type="entry name" value="SERINE/THREONINE-PROTEIN KINASE NEK"/>
    <property type="match status" value="1"/>
</dbReference>
<comment type="caution">
    <text evidence="8">The sequence shown here is derived from an EMBL/GenBank/DDBJ whole genome shotgun (WGS) entry which is preliminary data.</text>
</comment>
<evidence type="ECO:0000256" key="5">
    <source>
        <dbReference type="ARBA" id="ARBA00022840"/>
    </source>
</evidence>
<proteinExistence type="predicted"/>
<keyword evidence="5" id="KW-0067">ATP-binding</keyword>
<dbReference type="SMART" id="SM00969">
    <property type="entry name" value="SOCS_box"/>
    <property type="match status" value="1"/>
</dbReference>
<dbReference type="Gene3D" id="1.10.510.10">
    <property type="entry name" value="Transferase(Phosphotransferase) domain 1"/>
    <property type="match status" value="1"/>
</dbReference>
<dbReference type="Pfam" id="PF07525">
    <property type="entry name" value="SOCS_box"/>
    <property type="match status" value="1"/>
</dbReference>
<gene>
    <name evidence="8" type="ORF">CHS0354_013785</name>
</gene>
<keyword evidence="2" id="KW-0808">Transferase</keyword>
<dbReference type="SMART" id="SM00220">
    <property type="entry name" value="S_TKc"/>
    <property type="match status" value="1"/>
</dbReference>
<dbReference type="PANTHER" id="PTHR43671:SF13">
    <property type="entry name" value="SERINE_THREONINE-PROTEIN KINASE NEK2"/>
    <property type="match status" value="1"/>
</dbReference>
<dbReference type="EMBL" id="JAEAOA010000845">
    <property type="protein sequence ID" value="KAK3591602.1"/>
    <property type="molecule type" value="Genomic_DNA"/>
</dbReference>
<dbReference type="GO" id="GO:0035556">
    <property type="term" value="P:intracellular signal transduction"/>
    <property type="evidence" value="ECO:0007669"/>
    <property type="project" value="InterPro"/>
</dbReference>
<reference evidence="8" key="3">
    <citation type="submission" date="2023-05" db="EMBL/GenBank/DDBJ databases">
        <authorList>
            <person name="Smith C.H."/>
        </authorList>
    </citation>
    <scope>NUCLEOTIDE SEQUENCE</scope>
    <source>
        <strain evidence="8">CHS0354</strain>
        <tissue evidence="8">Mantle</tissue>
    </source>
</reference>
<accession>A0AAE0VWC5</accession>
<feature type="domain" description="SOCS box" evidence="7">
    <location>
        <begin position="27"/>
        <end position="69"/>
    </location>
</feature>
<dbReference type="EC" id="2.7.11.1" evidence="1"/>
<reference evidence="8" key="1">
    <citation type="journal article" date="2021" name="Genome Biol. Evol.">
        <title>A High-Quality Reference Genome for a Parasitic Bivalve with Doubly Uniparental Inheritance (Bivalvia: Unionida).</title>
        <authorList>
            <person name="Smith C.H."/>
        </authorList>
    </citation>
    <scope>NUCLEOTIDE SEQUENCE</scope>
    <source>
        <strain evidence="8">CHS0354</strain>
    </source>
</reference>
<evidence type="ECO:0000256" key="4">
    <source>
        <dbReference type="ARBA" id="ARBA00022777"/>
    </source>
</evidence>